<dbReference type="InterPro" id="IPR002925">
    <property type="entry name" value="Dienelactn_hydro"/>
</dbReference>
<protein>
    <submittedName>
        <fullName evidence="2">Dienelactone hydrolase family protein</fullName>
        <ecNumber evidence="2">3.1.-.-</ecNumber>
    </submittedName>
</protein>
<accession>A0ABV5KU67</accession>
<gene>
    <name evidence="2" type="ORF">ACFFSY_22730</name>
</gene>
<feature type="domain" description="Dienelactone hydrolase" evidence="1">
    <location>
        <begin position="10"/>
        <end position="198"/>
    </location>
</feature>
<evidence type="ECO:0000259" key="1">
    <source>
        <dbReference type="Pfam" id="PF01738"/>
    </source>
</evidence>
<dbReference type="PANTHER" id="PTHR46623">
    <property type="entry name" value="CARBOXYMETHYLENEBUTENOLIDASE-RELATED"/>
    <property type="match status" value="1"/>
</dbReference>
<organism evidence="2 3">
    <name type="scientific">Paenibacillus aurantiacus</name>
    <dbReference type="NCBI Taxonomy" id="1936118"/>
    <lineage>
        <taxon>Bacteria</taxon>
        <taxon>Bacillati</taxon>
        <taxon>Bacillota</taxon>
        <taxon>Bacilli</taxon>
        <taxon>Bacillales</taxon>
        <taxon>Paenibacillaceae</taxon>
        <taxon>Paenibacillus</taxon>
    </lineage>
</organism>
<comment type="caution">
    <text evidence="2">The sequence shown here is derived from an EMBL/GenBank/DDBJ whole genome shotgun (WGS) entry which is preliminary data.</text>
</comment>
<proteinExistence type="predicted"/>
<evidence type="ECO:0000313" key="2">
    <source>
        <dbReference type="EMBL" id="MFB9328761.1"/>
    </source>
</evidence>
<sequence>MIQFIHNADTAVIVIHEIYGINAHMQQLCGMLAARQVDVYCPNLLDRDMPYSYEQEEEAYANFMTNVGFAQAKGRIEQLVDEVRGSYKHLFVVGSSVGATVAWLCSEHDGISGIVGYYGSRIRSFATITPRIPTLLFFAEEEKSFHVPSVAAELNRKSNVSALVLPGRHGFGDPYSPNYMVQSAAESHHRMLDFMKQMTCEIRR</sequence>
<dbReference type="GO" id="GO:0016787">
    <property type="term" value="F:hydrolase activity"/>
    <property type="evidence" value="ECO:0007669"/>
    <property type="project" value="UniProtKB-KW"/>
</dbReference>
<dbReference type="SUPFAM" id="SSF53474">
    <property type="entry name" value="alpha/beta-Hydrolases"/>
    <property type="match status" value="1"/>
</dbReference>
<dbReference type="RefSeq" id="WP_377498371.1">
    <property type="nucleotide sequence ID" value="NZ_JBHMDO010000034.1"/>
</dbReference>
<evidence type="ECO:0000313" key="3">
    <source>
        <dbReference type="Proteomes" id="UP001589747"/>
    </source>
</evidence>
<dbReference type="EMBL" id="JBHMDO010000034">
    <property type="protein sequence ID" value="MFB9328761.1"/>
    <property type="molecule type" value="Genomic_DNA"/>
</dbReference>
<name>A0ABV5KU67_9BACL</name>
<dbReference type="Pfam" id="PF01738">
    <property type="entry name" value="DLH"/>
    <property type="match status" value="1"/>
</dbReference>
<reference evidence="2 3" key="1">
    <citation type="submission" date="2024-09" db="EMBL/GenBank/DDBJ databases">
        <authorList>
            <person name="Sun Q."/>
            <person name="Mori K."/>
        </authorList>
    </citation>
    <scope>NUCLEOTIDE SEQUENCE [LARGE SCALE GENOMIC DNA]</scope>
    <source>
        <strain evidence="2 3">TISTR 2452</strain>
    </source>
</reference>
<dbReference type="InterPro" id="IPR051049">
    <property type="entry name" value="Dienelactone_hydrolase-like"/>
</dbReference>
<keyword evidence="2" id="KW-0378">Hydrolase</keyword>
<dbReference type="Proteomes" id="UP001589747">
    <property type="component" value="Unassembled WGS sequence"/>
</dbReference>
<dbReference type="EC" id="3.1.-.-" evidence="2"/>
<dbReference type="InterPro" id="IPR029058">
    <property type="entry name" value="AB_hydrolase_fold"/>
</dbReference>
<dbReference type="Gene3D" id="3.40.50.1820">
    <property type="entry name" value="alpha/beta hydrolase"/>
    <property type="match status" value="1"/>
</dbReference>
<keyword evidence="3" id="KW-1185">Reference proteome</keyword>
<dbReference type="PANTHER" id="PTHR46623:SF6">
    <property type="entry name" value="ALPHA_BETA-HYDROLASES SUPERFAMILY PROTEIN"/>
    <property type="match status" value="1"/>
</dbReference>